<name>A0A6S7B6R5_9BURK</name>
<proteinExistence type="predicted"/>
<sequence length="119" mass="13060">MKERTLAERRERVLRKIAAGRLDVIDALEVVLEPVRKIDRLRAAFDRGVKRSRSAAPMMMPLVPVGVLALVRGRRLFGSVLMGALRLSLRSAGFLRLARQVAPLLAAASHHRGAHAGPP</sequence>
<dbReference type="EMBL" id="CADIKM010000004">
    <property type="protein sequence ID" value="CAB3781663.1"/>
    <property type="molecule type" value="Genomic_DNA"/>
</dbReference>
<dbReference type="RefSeq" id="WP_175103830.1">
    <property type="nucleotide sequence ID" value="NZ_CADIKM010000004.1"/>
</dbReference>
<keyword evidence="2" id="KW-1185">Reference proteome</keyword>
<evidence type="ECO:0000313" key="2">
    <source>
        <dbReference type="Proteomes" id="UP000494115"/>
    </source>
</evidence>
<accession>A0A6S7B6R5</accession>
<reference evidence="1 2" key="1">
    <citation type="submission" date="2020-04" db="EMBL/GenBank/DDBJ databases">
        <authorList>
            <person name="De Canck E."/>
        </authorList>
    </citation>
    <scope>NUCLEOTIDE SEQUENCE [LARGE SCALE GENOMIC DNA]</scope>
    <source>
        <strain evidence="1 2">LMG 28138</strain>
    </source>
</reference>
<gene>
    <name evidence="1" type="ORF">LMG28138_01275</name>
</gene>
<protein>
    <submittedName>
        <fullName evidence="1">Uncharacterized protein</fullName>
    </submittedName>
</protein>
<dbReference type="AlphaFoldDB" id="A0A6S7B6R5"/>
<dbReference type="Proteomes" id="UP000494115">
    <property type="component" value="Unassembled WGS sequence"/>
</dbReference>
<organism evidence="1 2">
    <name type="scientific">Pararobbsia alpina</name>
    <dbReference type="NCBI Taxonomy" id="621374"/>
    <lineage>
        <taxon>Bacteria</taxon>
        <taxon>Pseudomonadati</taxon>
        <taxon>Pseudomonadota</taxon>
        <taxon>Betaproteobacteria</taxon>
        <taxon>Burkholderiales</taxon>
        <taxon>Burkholderiaceae</taxon>
        <taxon>Pararobbsia</taxon>
    </lineage>
</organism>
<evidence type="ECO:0000313" key="1">
    <source>
        <dbReference type="EMBL" id="CAB3781663.1"/>
    </source>
</evidence>